<dbReference type="SUPFAM" id="SSF55826">
    <property type="entry name" value="YbaK/ProRS associated domain"/>
    <property type="match status" value="1"/>
</dbReference>
<dbReference type="RefSeq" id="WP_315567842.1">
    <property type="nucleotide sequence ID" value="NZ_CP118866.1"/>
</dbReference>
<evidence type="ECO:0000256" key="4">
    <source>
        <dbReference type="PIRNR" id="PIRNR006181"/>
    </source>
</evidence>
<dbReference type="Proteomes" id="UP001220478">
    <property type="component" value="Chromosome"/>
</dbReference>
<dbReference type="EMBL" id="CP118868">
    <property type="protein sequence ID" value="WEG35412.1"/>
    <property type="molecule type" value="Genomic_DNA"/>
</dbReference>
<dbReference type="InterPro" id="IPR004369">
    <property type="entry name" value="Prolyl-tRNA_editing_YbaK/EbsC"/>
</dbReference>
<reference evidence="6 7" key="1">
    <citation type="submission" date="2023-02" db="EMBL/GenBank/DDBJ databases">
        <title>Novel Oscillospiraceae bacterial genomes.</title>
        <authorList>
            <person name="Srinivasan S."/>
            <person name="Austin M.N."/>
            <person name="Fiedler T.L."/>
            <person name="Strenk S.M."/>
            <person name="Agnew K.J."/>
            <person name="Nagana Gowda G.A."/>
            <person name="Raftery D."/>
            <person name="Beamer M.A."/>
            <person name="Achilles S.L."/>
            <person name="Wiesenfeld H.C."/>
            <person name="Fredricks D.N."/>
            <person name="Hillier S.L."/>
        </authorList>
    </citation>
    <scope>NUCLEOTIDE SEQUENCE [LARGE SCALE GENOMIC DNA]</scope>
    <source>
        <strain evidence="6 7">CHIC02 1186E3-8</strain>
    </source>
</reference>
<evidence type="ECO:0000259" key="5">
    <source>
        <dbReference type="Pfam" id="PF04073"/>
    </source>
</evidence>
<keyword evidence="7" id="KW-1185">Reference proteome</keyword>
<dbReference type="Pfam" id="PF04073">
    <property type="entry name" value="tRNA_edit"/>
    <property type="match status" value="1"/>
</dbReference>
<dbReference type="EC" id="4.2.-.-" evidence="4"/>
<feature type="domain" description="YbaK/aminoacyl-tRNA synthetase-associated" evidence="5">
    <location>
        <begin position="36"/>
        <end position="147"/>
    </location>
</feature>
<dbReference type="Gene3D" id="3.90.960.10">
    <property type="entry name" value="YbaK/aminoacyl-tRNA synthetase-associated domain"/>
    <property type="match status" value="1"/>
</dbReference>
<dbReference type="PANTHER" id="PTHR30411:SF0">
    <property type="entry name" value="CYS-TRNA(PRO)_CYS-TRNA(CYS) DEACYLASE YBAK"/>
    <property type="match status" value="1"/>
</dbReference>
<comment type="similarity">
    <text evidence="1 4">Belongs to the prolyl-tRNA editing family. YbaK/EbsC subfamily.</text>
</comment>
<evidence type="ECO:0000256" key="2">
    <source>
        <dbReference type="ARBA" id="ARBA00022917"/>
    </source>
</evidence>
<dbReference type="InterPro" id="IPR007214">
    <property type="entry name" value="YbaK/aa-tRNA-synth-assoc-dom"/>
</dbReference>
<dbReference type="CDD" id="cd00002">
    <property type="entry name" value="YbaK_deacylase"/>
    <property type="match status" value="1"/>
</dbReference>
<sequence>MKIKKTNAMRKLDQAKIKYDVLTYDVDENDLSGVHVAETLGVDVDNVYKTLVLTDGPDYFVCVLPVAANLDMKKVARCFNVKSVSMLSLNNLLPLTGYVRGGCSPIGMKKQFPTIFADSVLQKDFILVSAGIRGQQLKLNPQELIKFLNAECAEILL</sequence>
<proteinExistence type="inferred from homology"/>
<dbReference type="PIRSF" id="PIRSF006181">
    <property type="entry name" value="EbsC_YbaK"/>
    <property type="match status" value="1"/>
</dbReference>
<keyword evidence="2 4" id="KW-0648">Protein biosynthesis</keyword>
<organism evidence="6 7">
    <name type="scientific">Amygdalobacter indicium</name>
    <dbReference type="NCBI Taxonomy" id="3029272"/>
    <lineage>
        <taxon>Bacteria</taxon>
        <taxon>Bacillati</taxon>
        <taxon>Bacillota</taxon>
        <taxon>Clostridia</taxon>
        <taxon>Eubacteriales</taxon>
        <taxon>Oscillospiraceae</taxon>
        <taxon>Amygdalobacter</taxon>
    </lineage>
</organism>
<dbReference type="PANTHER" id="PTHR30411">
    <property type="entry name" value="CYTOPLASMIC PROTEIN"/>
    <property type="match status" value="1"/>
</dbReference>
<accession>A0ABY8C403</accession>
<evidence type="ECO:0000256" key="3">
    <source>
        <dbReference type="ARBA" id="ARBA00023239"/>
    </source>
</evidence>
<evidence type="ECO:0000313" key="6">
    <source>
        <dbReference type="EMBL" id="WEG35412.1"/>
    </source>
</evidence>
<dbReference type="NCBIfam" id="TIGR00011">
    <property type="entry name" value="YbaK_EbsC"/>
    <property type="match status" value="1"/>
</dbReference>
<gene>
    <name evidence="6" type="primary">ybaK</name>
    <name evidence="6" type="ORF">PYS61_05650</name>
</gene>
<dbReference type="InterPro" id="IPR036754">
    <property type="entry name" value="YbaK/aa-tRNA-synt-asso_dom_sf"/>
</dbReference>
<protein>
    <recommendedName>
        <fullName evidence="4">Cys-tRNA(Pro)/Cys-tRNA(Cys) deacylase</fullName>
        <ecNumber evidence="4">4.2.-.-</ecNumber>
    </recommendedName>
</protein>
<evidence type="ECO:0000256" key="1">
    <source>
        <dbReference type="ARBA" id="ARBA00009798"/>
    </source>
</evidence>
<name>A0ABY8C403_9FIRM</name>
<evidence type="ECO:0000313" key="7">
    <source>
        <dbReference type="Proteomes" id="UP001220478"/>
    </source>
</evidence>
<keyword evidence="3 4" id="KW-0456">Lyase</keyword>